<proteinExistence type="predicted"/>
<name>A0ABT1C167_9HYPH</name>
<evidence type="ECO:0000313" key="3">
    <source>
        <dbReference type="Proteomes" id="UP001205906"/>
    </source>
</evidence>
<organism evidence="2 3">
    <name type="scientific">Mesorhizobium liriopis</name>
    <dbReference type="NCBI Taxonomy" id="2953882"/>
    <lineage>
        <taxon>Bacteria</taxon>
        <taxon>Pseudomonadati</taxon>
        <taxon>Pseudomonadota</taxon>
        <taxon>Alphaproteobacteria</taxon>
        <taxon>Hyphomicrobiales</taxon>
        <taxon>Phyllobacteriaceae</taxon>
        <taxon>Mesorhizobium</taxon>
    </lineage>
</organism>
<evidence type="ECO:0000256" key="1">
    <source>
        <dbReference type="SAM" id="MobiDB-lite"/>
    </source>
</evidence>
<dbReference type="Proteomes" id="UP001205906">
    <property type="component" value="Unassembled WGS sequence"/>
</dbReference>
<comment type="caution">
    <text evidence="2">The sequence shown here is derived from an EMBL/GenBank/DDBJ whole genome shotgun (WGS) entry which is preliminary data.</text>
</comment>
<dbReference type="EMBL" id="JAMXQS010000001">
    <property type="protein sequence ID" value="MCO6048233.1"/>
    <property type="molecule type" value="Genomic_DNA"/>
</dbReference>
<evidence type="ECO:0000313" key="2">
    <source>
        <dbReference type="EMBL" id="MCO6048233.1"/>
    </source>
</evidence>
<accession>A0ABT1C167</accession>
<dbReference type="RefSeq" id="WP_252815057.1">
    <property type="nucleotide sequence ID" value="NZ_JAMXQS010000001.1"/>
</dbReference>
<gene>
    <name evidence="2" type="ORF">NGM99_00320</name>
</gene>
<reference evidence="2 3" key="1">
    <citation type="submission" date="2022-06" db="EMBL/GenBank/DDBJ databases">
        <title>Mesorhizobium sp. strain RP14 Genome sequencing and assembly.</title>
        <authorList>
            <person name="Kim I."/>
        </authorList>
    </citation>
    <scope>NUCLEOTIDE SEQUENCE [LARGE SCALE GENOMIC DNA]</scope>
    <source>
        <strain evidence="3">RP14(2022)</strain>
    </source>
</reference>
<keyword evidence="3" id="KW-1185">Reference proteome</keyword>
<protein>
    <submittedName>
        <fullName evidence="2">Uncharacterized protein</fullName>
    </submittedName>
</protein>
<feature type="region of interest" description="Disordered" evidence="1">
    <location>
        <begin position="55"/>
        <end position="75"/>
    </location>
</feature>
<feature type="region of interest" description="Disordered" evidence="1">
    <location>
        <begin position="1"/>
        <end position="41"/>
    </location>
</feature>
<sequence length="75" mass="7987">MTNKAKPDVSPSSTPETERVPKDGSMPRVSDTLIKSPETPDADYHAEALANAVVDNEAGTRPDSEIGGIVPLKRK</sequence>